<feature type="non-terminal residue" evidence="2">
    <location>
        <position position="325"/>
    </location>
</feature>
<evidence type="ECO:0000313" key="3">
    <source>
        <dbReference type="Proteomes" id="UP000269721"/>
    </source>
</evidence>
<sequence>MSTTPTRDRSLPPLPPSQSYLERSEATPERRSLASTPLISPGSLSPTTQLWYAERRQRLLDELAEHDRKMTGADVERRLRHELFAEKMRREEEKFEITRNARMREEEESRRIREEEFREREMALEFRRLETERLRSELVQDRITGFSRSPTMEAFGGSAHVSPRVSTVDMALLRAGSSVTGSRRTSTTEGRNPLDFKSANQAQEALTNFMEERRLKKLARQKATDERRAHEAAASRALIYPSATATESPPTVPSISSDEREGRIQRQERDRLLDIGTDPRGEVVEHERGRRVHGSVAAVEERAVEALALSLGERLLRAELRASPA</sequence>
<evidence type="ECO:0000256" key="1">
    <source>
        <dbReference type="SAM" id="MobiDB-lite"/>
    </source>
</evidence>
<protein>
    <submittedName>
        <fullName evidence="2">Uncharacterized protein</fullName>
    </submittedName>
</protein>
<evidence type="ECO:0000313" key="2">
    <source>
        <dbReference type="EMBL" id="RKO85433.1"/>
    </source>
</evidence>
<dbReference type="OrthoDB" id="6375767at2759"/>
<accession>A0A4P9W2M9</accession>
<keyword evidence="3" id="KW-1185">Reference proteome</keyword>
<feature type="compositionally biased region" description="Basic and acidic residues" evidence="1">
    <location>
        <begin position="22"/>
        <end position="32"/>
    </location>
</feature>
<dbReference type="AlphaFoldDB" id="A0A4P9W2M9"/>
<dbReference type="EMBL" id="KZ999081">
    <property type="protein sequence ID" value="RKO85433.1"/>
    <property type="molecule type" value="Genomic_DNA"/>
</dbReference>
<feature type="compositionally biased region" description="Polar residues" evidence="1">
    <location>
        <begin position="33"/>
        <end position="47"/>
    </location>
</feature>
<dbReference type="Proteomes" id="UP000269721">
    <property type="component" value="Unassembled WGS sequence"/>
</dbReference>
<feature type="region of interest" description="Disordered" evidence="1">
    <location>
        <begin position="218"/>
        <end position="271"/>
    </location>
</feature>
<feature type="compositionally biased region" description="Basic and acidic residues" evidence="1">
    <location>
        <begin position="257"/>
        <end position="271"/>
    </location>
</feature>
<feature type="compositionally biased region" description="Basic and acidic residues" evidence="1">
    <location>
        <begin position="1"/>
        <end position="10"/>
    </location>
</feature>
<feature type="compositionally biased region" description="Basic and acidic residues" evidence="1">
    <location>
        <begin position="222"/>
        <end position="233"/>
    </location>
</feature>
<name>A0A4P9W2M9_9FUNG</name>
<reference evidence="3" key="1">
    <citation type="journal article" date="2018" name="Nat. Microbiol.">
        <title>Leveraging single-cell genomics to expand the fungal tree of life.</title>
        <authorList>
            <person name="Ahrendt S.R."/>
            <person name="Quandt C.A."/>
            <person name="Ciobanu D."/>
            <person name="Clum A."/>
            <person name="Salamov A."/>
            <person name="Andreopoulos B."/>
            <person name="Cheng J.F."/>
            <person name="Woyke T."/>
            <person name="Pelin A."/>
            <person name="Henrissat B."/>
            <person name="Reynolds N.K."/>
            <person name="Benny G.L."/>
            <person name="Smith M.E."/>
            <person name="James T.Y."/>
            <person name="Grigoriev I.V."/>
        </authorList>
    </citation>
    <scope>NUCLEOTIDE SEQUENCE [LARGE SCALE GENOMIC DNA]</scope>
</reference>
<feature type="region of interest" description="Disordered" evidence="1">
    <location>
        <begin position="1"/>
        <end position="47"/>
    </location>
</feature>
<feature type="compositionally biased region" description="Polar residues" evidence="1">
    <location>
        <begin position="243"/>
        <end position="256"/>
    </location>
</feature>
<gene>
    <name evidence="2" type="ORF">BDK51DRAFT_48014</name>
</gene>
<organism evidence="2 3">
    <name type="scientific">Blyttiomyces helicus</name>
    <dbReference type="NCBI Taxonomy" id="388810"/>
    <lineage>
        <taxon>Eukaryota</taxon>
        <taxon>Fungi</taxon>
        <taxon>Fungi incertae sedis</taxon>
        <taxon>Chytridiomycota</taxon>
        <taxon>Chytridiomycota incertae sedis</taxon>
        <taxon>Chytridiomycetes</taxon>
        <taxon>Chytridiomycetes incertae sedis</taxon>
        <taxon>Blyttiomyces</taxon>
    </lineage>
</organism>
<proteinExistence type="predicted"/>